<dbReference type="EMBL" id="BJZI01000038">
    <property type="protein sequence ID" value="GEO67611.1"/>
    <property type="molecule type" value="Genomic_DNA"/>
</dbReference>
<sequence>MGSTVHGDERTVSLERGVGKIQSLKLGSAITCSLHNNILPAS</sequence>
<accession>A0ABQ0WXC7</accession>
<gene>
    <name evidence="1" type="ORF">LSP04_20300</name>
</gene>
<evidence type="ECO:0000313" key="1">
    <source>
        <dbReference type="EMBL" id="GEO67611.1"/>
    </source>
</evidence>
<reference evidence="1 2" key="1">
    <citation type="submission" date="2019-07" db="EMBL/GenBank/DDBJ databases">
        <title>Whole genome shotgun sequence of Lactobacillus spicheri NBRC 107155.</title>
        <authorList>
            <person name="Hosoyama A."/>
            <person name="Uohara A."/>
            <person name="Ohji S."/>
            <person name="Ichikawa N."/>
        </authorList>
    </citation>
    <scope>NUCLEOTIDE SEQUENCE [LARGE SCALE GENOMIC DNA]</scope>
    <source>
        <strain evidence="1 2">NBRC 107155</strain>
    </source>
</reference>
<name>A0ABQ0WXC7_9LACO</name>
<evidence type="ECO:0000313" key="2">
    <source>
        <dbReference type="Proteomes" id="UP000321691"/>
    </source>
</evidence>
<protein>
    <submittedName>
        <fullName evidence="1">Uncharacterized protein</fullName>
    </submittedName>
</protein>
<proteinExistence type="predicted"/>
<keyword evidence="2" id="KW-1185">Reference proteome</keyword>
<comment type="caution">
    <text evidence="1">The sequence shown here is derived from an EMBL/GenBank/DDBJ whole genome shotgun (WGS) entry which is preliminary data.</text>
</comment>
<organism evidence="1 2">
    <name type="scientific">Levilactobacillus spicheri</name>
    <dbReference type="NCBI Taxonomy" id="216463"/>
    <lineage>
        <taxon>Bacteria</taxon>
        <taxon>Bacillati</taxon>
        <taxon>Bacillota</taxon>
        <taxon>Bacilli</taxon>
        <taxon>Lactobacillales</taxon>
        <taxon>Lactobacillaceae</taxon>
        <taxon>Levilactobacillus</taxon>
    </lineage>
</organism>
<dbReference type="Proteomes" id="UP000321691">
    <property type="component" value="Unassembled WGS sequence"/>
</dbReference>